<dbReference type="InterPro" id="IPR026466">
    <property type="entry name" value="Fim_isopep_form_D2_dom"/>
</dbReference>
<keyword evidence="1" id="KW-0732">Signal</keyword>
<gene>
    <name evidence="2" type="ORF">FLB61_10875</name>
</gene>
<protein>
    <submittedName>
        <fullName evidence="2">Isopeptide-forming domain-containing fimbrial protein</fullName>
    </submittedName>
</protein>
<sequence length="664" mass="74976">MKKWKTLFITVCMAFLLGFGGIVSHAATHVPALEAAKQEGSDITVKNYGDPENSDYSFRLKRTEQTTCTWTDASGVNGKKPYHQKGASIERWGQMVTSDAQKGKISCYLTNMGNYKGKSTNLKITFTDWPDYRTESGERYYPVVGVVLSLTTDLYGLTFSDIWYEAKLEIFDDQGNPLKVDMTYRAEDLDYGQILGISKNDSLSGMNIPEDSRVYYKEEDGFHYFYADNIDSQEYEKDSVQIQYEDTSVFTLRVGGGVALPGTCTYEKYVTKQLQEAYSKFEIYMEGERAVEEVNEGGVTLGWIAGSAKGYGKFITPTPQKNVSKTDIHGSEPYEYQVNFKIPECQPADYYEYIVMTDTLPEAVTCDTVTVFDADNEKEVTSSFDIQTEKGVQDKVEVRAKDTSSGWIYGKTLEVRITVHKRPDYIFGNSNEISNTAFLKTDLGEKESKPVTNRFYFQIQTEVKNGTITSSDQKAEAGSTKKIQYAPEEGFELESISVDGNTIDPSKFPSEYSFTKLNADHQIKVIYNRNPVLTITKEVKGAYEPYGVPTFLFRISGEDIDGGKRTFYRMISFDDPFGEEEIRRKSVTVNVPAGTWTVCEIEVARYRFTGIKEVEHGTVKGEEAELQTLDHNDAKATFCNELSNYRNLSHNDVTVNRFGKEVGE</sequence>
<proteinExistence type="predicted"/>
<dbReference type="NCBIfam" id="TIGR04226">
    <property type="entry name" value="RrgB_K2N_iso_D2"/>
    <property type="match status" value="1"/>
</dbReference>
<evidence type="ECO:0000313" key="2">
    <source>
        <dbReference type="EMBL" id="MBY0759578.1"/>
    </source>
</evidence>
<dbReference type="EMBL" id="VIRV01000019">
    <property type="protein sequence ID" value="MBY0759578.1"/>
    <property type="molecule type" value="Genomic_DNA"/>
</dbReference>
<feature type="chain" id="PRO_5046308464" evidence="1">
    <location>
        <begin position="27"/>
        <end position="664"/>
    </location>
</feature>
<dbReference type="Gene3D" id="2.60.40.740">
    <property type="match status" value="1"/>
</dbReference>
<reference evidence="2 3" key="1">
    <citation type="journal article" date="2020" name="New Microbes New Infect">
        <title>Sellimonas caecigallum sp. nov., description and genome sequence of a new member of the Sellimonas genus isolated from the cecum of feral chicken.</title>
        <authorList>
            <person name="Wongkuna S."/>
            <person name="Ghimire S."/>
            <person name="Antony L."/>
            <person name="Chankhamhaengdecha S."/>
            <person name="Janvilisri T."/>
            <person name="Scaria J."/>
        </authorList>
    </citation>
    <scope>NUCLEOTIDE SEQUENCE [LARGE SCALE GENOMIC DNA]</scope>
    <source>
        <strain evidence="2 3">SW451</strain>
    </source>
</reference>
<comment type="caution">
    <text evidence="2">The sequence shown here is derived from an EMBL/GenBank/DDBJ whole genome shotgun (WGS) entry which is preliminary data.</text>
</comment>
<feature type="signal peptide" evidence="1">
    <location>
        <begin position="1"/>
        <end position="26"/>
    </location>
</feature>
<accession>A0ABS7L910</accession>
<dbReference type="Proteomes" id="UP000779049">
    <property type="component" value="Unassembled WGS sequence"/>
</dbReference>
<keyword evidence="3" id="KW-1185">Reference proteome</keyword>
<dbReference type="RefSeq" id="WP_087200386.1">
    <property type="nucleotide sequence ID" value="NZ_CP173660.1"/>
</dbReference>
<name>A0ABS7L910_9FIRM</name>
<organism evidence="2 3">
    <name type="scientific">Sellimonas caecigallum</name>
    <dbReference type="NCBI Taxonomy" id="2592333"/>
    <lineage>
        <taxon>Bacteria</taxon>
        <taxon>Bacillati</taxon>
        <taxon>Bacillota</taxon>
        <taxon>Clostridia</taxon>
        <taxon>Lachnospirales</taxon>
        <taxon>Lachnospiraceae</taxon>
        <taxon>Sellimonas</taxon>
    </lineage>
</organism>
<evidence type="ECO:0000256" key="1">
    <source>
        <dbReference type="SAM" id="SignalP"/>
    </source>
</evidence>
<evidence type="ECO:0000313" key="3">
    <source>
        <dbReference type="Proteomes" id="UP000779049"/>
    </source>
</evidence>